<proteinExistence type="predicted"/>
<sequence length="163" mass="18252">MPPLPSSARHSASSPLPPTPPVYSHRIMNRFALSTTSLLQPLCLFPYLRHILDTPFSLLHLFYPPQLPLPKSPARPPTSHHAPLPPLRAPPADRILPPCLHPPPTRLPNYPLYDLRLHQRTDSIPQPGEHVMLWSLRRNSATNLTHGLDTGATFTPEHMALII</sequence>
<organism evidence="1 2">
    <name type="scientific">Morchella conica CCBAS932</name>
    <dbReference type="NCBI Taxonomy" id="1392247"/>
    <lineage>
        <taxon>Eukaryota</taxon>
        <taxon>Fungi</taxon>
        <taxon>Dikarya</taxon>
        <taxon>Ascomycota</taxon>
        <taxon>Pezizomycotina</taxon>
        <taxon>Pezizomycetes</taxon>
        <taxon>Pezizales</taxon>
        <taxon>Morchellaceae</taxon>
        <taxon>Morchella</taxon>
    </lineage>
</organism>
<protein>
    <submittedName>
        <fullName evidence="1">Uncharacterized protein</fullName>
    </submittedName>
</protein>
<evidence type="ECO:0000313" key="2">
    <source>
        <dbReference type="Proteomes" id="UP000277580"/>
    </source>
</evidence>
<gene>
    <name evidence="1" type="ORF">P167DRAFT_609999</name>
</gene>
<dbReference type="AlphaFoldDB" id="A0A3N4KLC0"/>
<dbReference type="Proteomes" id="UP000277580">
    <property type="component" value="Unassembled WGS sequence"/>
</dbReference>
<reference evidence="1 2" key="1">
    <citation type="journal article" date="2018" name="Nat. Ecol. Evol.">
        <title>Pezizomycetes genomes reveal the molecular basis of ectomycorrhizal truffle lifestyle.</title>
        <authorList>
            <person name="Murat C."/>
            <person name="Payen T."/>
            <person name="Noel B."/>
            <person name="Kuo A."/>
            <person name="Morin E."/>
            <person name="Chen J."/>
            <person name="Kohler A."/>
            <person name="Krizsan K."/>
            <person name="Balestrini R."/>
            <person name="Da Silva C."/>
            <person name="Montanini B."/>
            <person name="Hainaut M."/>
            <person name="Levati E."/>
            <person name="Barry K.W."/>
            <person name="Belfiori B."/>
            <person name="Cichocki N."/>
            <person name="Clum A."/>
            <person name="Dockter R.B."/>
            <person name="Fauchery L."/>
            <person name="Guy J."/>
            <person name="Iotti M."/>
            <person name="Le Tacon F."/>
            <person name="Lindquist E.A."/>
            <person name="Lipzen A."/>
            <person name="Malagnac F."/>
            <person name="Mello A."/>
            <person name="Molinier V."/>
            <person name="Miyauchi S."/>
            <person name="Poulain J."/>
            <person name="Riccioni C."/>
            <person name="Rubini A."/>
            <person name="Sitrit Y."/>
            <person name="Splivallo R."/>
            <person name="Traeger S."/>
            <person name="Wang M."/>
            <person name="Zifcakova L."/>
            <person name="Wipf D."/>
            <person name="Zambonelli A."/>
            <person name="Paolocci F."/>
            <person name="Nowrousian M."/>
            <person name="Ottonello S."/>
            <person name="Baldrian P."/>
            <person name="Spatafora J.W."/>
            <person name="Henrissat B."/>
            <person name="Nagy L.G."/>
            <person name="Aury J.M."/>
            <person name="Wincker P."/>
            <person name="Grigoriev I.V."/>
            <person name="Bonfante P."/>
            <person name="Martin F.M."/>
        </authorList>
    </citation>
    <scope>NUCLEOTIDE SEQUENCE [LARGE SCALE GENOMIC DNA]</scope>
    <source>
        <strain evidence="1 2">CCBAS932</strain>
    </source>
</reference>
<dbReference type="EMBL" id="ML119274">
    <property type="protein sequence ID" value="RPB06585.1"/>
    <property type="molecule type" value="Genomic_DNA"/>
</dbReference>
<name>A0A3N4KLC0_9PEZI</name>
<keyword evidence="2" id="KW-1185">Reference proteome</keyword>
<accession>A0A3N4KLC0</accession>
<evidence type="ECO:0000313" key="1">
    <source>
        <dbReference type="EMBL" id="RPB06585.1"/>
    </source>
</evidence>
<dbReference type="InParanoid" id="A0A3N4KLC0"/>